<evidence type="ECO:0000313" key="1">
    <source>
        <dbReference type="EMBL" id="SDA70564.1"/>
    </source>
</evidence>
<name>A0A1G5XKU8_9EURY</name>
<dbReference type="Pfam" id="PF04409">
    <property type="entry name" value="DUF530"/>
    <property type="match status" value="1"/>
</dbReference>
<keyword evidence="2" id="KW-1185">Reference proteome</keyword>
<gene>
    <name evidence="1" type="ORF">SAMN02910315_02316</name>
</gene>
<dbReference type="InterPro" id="IPR007503">
    <property type="entry name" value="DUF530"/>
</dbReference>
<reference evidence="1 2" key="1">
    <citation type="submission" date="2016-10" db="EMBL/GenBank/DDBJ databases">
        <authorList>
            <person name="Varghese N."/>
            <person name="Submissions S."/>
        </authorList>
    </citation>
    <scope>NUCLEOTIDE SEQUENCE [LARGE SCALE GENOMIC DNA]</scope>
    <source>
        <strain evidence="1 2">DSM 16643</strain>
    </source>
</reference>
<dbReference type="RefSeq" id="WP_149732793.1">
    <property type="nucleotide sequence ID" value="NZ_FMXB01000027.1"/>
</dbReference>
<evidence type="ECO:0000313" key="2">
    <source>
        <dbReference type="Proteomes" id="UP000323439"/>
    </source>
</evidence>
<dbReference type="Proteomes" id="UP000323439">
    <property type="component" value="Unassembled WGS sequence"/>
</dbReference>
<proteinExistence type="predicted"/>
<dbReference type="AlphaFoldDB" id="A0A1G5XKU8"/>
<dbReference type="OrthoDB" id="85577at2157"/>
<protein>
    <submittedName>
        <fullName evidence="1">Uncharacterized protein</fullName>
    </submittedName>
</protein>
<dbReference type="EMBL" id="FMXB01000027">
    <property type="protein sequence ID" value="SDA70564.1"/>
    <property type="molecule type" value="Genomic_DNA"/>
</dbReference>
<sequence length="525" mass="62431">MEESVLVIKAEKYLKEISNDDIRVEDIDEFDNFKYLYFKLADRLEKLKQLRRDMEVQGYSTPFASLNKYGNKSIGEVSLEEVSENSRHNQMFRNKANAKKNILDRVKSAIDSHQIALGHLEQYGYLKCDSCYKKYSISEYIAIKGKCKCRSESFSFKISRENTYRVEIIPYLPLSGNYRVLMADLSRYGRNAFKKVINALKQERTGHVKTISPLFRYKDKNNRWLRKRVTFDSEFVDNYEEELRKTYGKYVRIEKLEFHRTKPAIIDDKHARTAIALGYVRYAESIIDSIRDDIFKRQLTDFKRINNYDLIIHKYSNYTPNFIDEFDVAEIENWRENKIKEEFSKFHYLDRYGELNRSLKRDLKTRETIERTIFEDIAPALISWDIFRYYLTTSVSNRKISTGPFPYIRVELDRQQRRVFQKTFSGVIDILNQFSDIRILEVPDKDLILYEKFKFEKLMKSSNIKVNHPALGAAHLYLNSDIDLELISNSFYINESKIRKEIKHIENIKNPKTDKSKKFLDLIKG</sequence>
<accession>A0A1G5XKU8</accession>
<dbReference type="STRING" id="230361.sm9_1004"/>
<organism evidence="1 2">
    <name type="scientific">Methanobrevibacter millerae</name>
    <dbReference type="NCBI Taxonomy" id="230361"/>
    <lineage>
        <taxon>Archaea</taxon>
        <taxon>Methanobacteriati</taxon>
        <taxon>Methanobacteriota</taxon>
        <taxon>Methanomada group</taxon>
        <taxon>Methanobacteria</taxon>
        <taxon>Methanobacteriales</taxon>
        <taxon>Methanobacteriaceae</taxon>
        <taxon>Methanobrevibacter</taxon>
    </lineage>
</organism>